<feature type="transmembrane region" description="Helical" evidence="2">
    <location>
        <begin position="272"/>
        <end position="289"/>
    </location>
</feature>
<dbReference type="PANTHER" id="PTHR22911:SF76">
    <property type="entry name" value="EAMA DOMAIN-CONTAINING PROTEIN"/>
    <property type="match status" value="1"/>
</dbReference>
<feature type="domain" description="EamA" evidence="3">
    <location>
        <begin position="17"/>
        <end position="142"/>
    </location>
</feature>
<dbReference type="Pfam" id="PF00892">
    <property type="entry name" value="EamA"/>
    <property type="match status" value="2"/>
</dbReference>
<dbReference type="STRING" id="1297617.IB211_03069"/>
<feature type="domain" description="EamA" evidence="3">
    <location>
        <begin position="155"/>
        <end position="289"/>
    </location>
</feature>
<feature type="transmembrane region" description="Helical" evidence="2">
    <location>
        <begin position="128"/>
        <end position="146"/>
    </location>
</feature>
<evidence type="ECO:0000256" key="2">
    <source>
        <dbReference type="SAM" id="Phobius"/>
    </source>
</evidence>
<dbReference type="SUPFAM" id="SSF103481">
    <property type="entry name" value="Multidrug resistance efflux transporter EmrE"/>
    <property type="match status" value="2"/>
</dbReference>
<dbReference type="GO" id="GO:0016020">
    <property type="term" value="C:membrane"/>
    <property type="evidence" value="ECO:0007669"/>
    <property type="project" value="InterPro"/>
</dbReference>
<name>A0A0S2W7X6_9FIRM</name>
<dbReference type="RefSeq" id="WP_227151887.1">
    <property type="nucleotide sequence ID" value="NZ_CP011307.1"/>
</dbReference>
<feature type="transmembrane region" description="Helical" evidence="2">
    <location>
        <begin position="15"/>
        <end position="36"/>
    </location>
</feature>
<protein>
    <recommendedName>
        <fullName evidence="3">EamA domain-containing protein</fullName>
    </recommendedName>
</protein>
<keyword evidence="5" id="KW-1185">Reference proteome</keyword>
<dbReference type="InterPro" id="IPR000620">
    <property type="entry name" value="EamA_dom"/>
</dbReference>
<feature type="transmembrane region" description="Helical" evidence="2">
    <location>
        <begin position="42"/>
        <end position="61"/>
    </location>
</feature>
<feature type="transmembrane region" description="Helical" evidence="2">
    <location>
        <begin position="158"/>
        <end position="176"/>
    </location>
</feature>
<proteinExistence type="inferred from homology"/>
<evidence type="ECO:0000313" key="5">
    <source>
        <dbReference type="Proteomes" id="UP000064844"/>
    </source>
</evidence>
<evidence type="ECO:0000313" key="4">
    <source>
        <dbReference type="EMBL" id="ALP95460.1"/>
    </source>
</evidence>
<feature type="transmembrane region" description="Helical" evidence="2">
    <location>
        <begin position="73"/>
        <end position="91"/>
    </location>
</feature>
<feature type="transmembrane region" description="Helical" evidence="2">
    <location>
        <begin position="217"/>
        <end position="237"/>
    </location>
</feature>
<dbReference type="eggNOG" id="COG0697">
    <property type="taxonomic scope" value="Bacteria"/>
</dbReference>
<dbReference type="Proteomes" id="UP000064844">
    <property type="component" value="Chromosome"/>
</dbReference>
<feature type="transmembrane region" description="Helical" evidence="2">
    <location>
        <begin position="249"/>
        <end position="266"/>
    </location>
</feature>
<dbReference type="EMBL" id="CP011307">
    <property type="protein sequence ID" value="ALP95460.1"/>
    <property type="molecule type" value="Genomic_DNA"/>
</dbReference>
<reference evidence="4 5" key="1">
    <citation type="journal article" date="2015" name="Nat. Commun.">
        <title>Production of butyrate from lysine and the Amadori product fructoselysine by a human gut commensal.</title>
        <authorList>
            <person name="Bui T.P."/>
            <person name="Ritari J."/>
            <person name="Boeren S."/>
            <person name="de Waard P."/>
            <person name="Plugge C.M."/>
            <person name="de Vos W.M."/>
        </authorList>
    </citation>
    <scope>NUCLEOTIDE SEQUENCE [LARGE SCALE GENOMIC DNA]</scope>
    <source>
        <strain evidence="4 5">AF211</strain>
    </source>
</reference>
<keyword evidence="2" id="KW-0472">Membrane</keyword>
<dbReference type="PANTHER" id="PTHR22911">
    <property type="entry name" value="ACYL-MALONYL CONDENSING ENZYME-RELATED"/>
    <property type="match status" value="1"/>
</dbReference>
<dbReference type="KEGG" id="ibu:IB211_03069"/>
<feature type="transmembrane region" description="Helical" evidence="2">
    <location>
        <begin position="97"/>
        <end position="121"/>
    </location>
</feature>
<dbReference type="InterPro" id="IPR037185">
    <property type="entry name" value="EmrE-like"/>
</dbReference>
<accession>A0A0S2W7X6</accession>
<gene>
    <name evidence="4" type="ORF">IB211_03069</name>
</gene>
<keyword evidence="2" id="KW-1133">Transmembrane helix</keyword>
<feature type="transmembrane region" description="Helical" evidence="2">
    <location>
        <begin position="188"/>
        <end position="211"/>
    </location>
</feature>
<dbReference type="AlphaFoldDB" id="A0A0S2W7X6"/>
<organism evidence="4 5">
    <name type="scientific">Intestinimonas butyriciproducens</name>
    <dbReference type="NCBI Taxonomy" id="1297617"/>
    <lineage>
        <taxon>Bacteria</taxon>
        <taxon>Bacillati</taxon>
        <taxon>Bacillota</taxon>
        <taxon>Clostridia</taxon>
        <taxon>Eubacteriales</taxon>
        <taxon>Intestinimonas</taxon>
    </lineage>
</organism>
<evidence type="ECO:0000259" key="3">
    <source>
        <dbReference type="Pfam" id="PF00892"/>
    </source>
</evidence>
<evidence type="ECO:0000256" key="1">
    <source>
        <dbReference type="ARBA" id="ARBA00007362"/>
    </source>
</evidence>
<reference evidence="5" key="2">
    <citation type="submission" date="2015-04" db="EMBL/GenBank/DDBJ databases">
        <title>A butyrogenic pathway from the amino acid lysine in a human gut commensal.</title>
        <authorList>
            <person name="de Vos W.M."/>
            <person name="Bui N.T.P."/>
            <person name="Plugge C.M."/>
            <person name="Ritari J."/>
        </authorList>
    </citation>
    <scope>NUCLEOTIDE SEQUENCE [LARGE SCALE GENOMIC DNA]</scope>
    <source>
        <strain evidence="5">AF211</strain>
    </source>
</reference>
<keyword evidence="2" id="KW-0812">Transmembrane</keyword>
<sequence length="298" mass="31820">MRPLSPREGAFNPKYGLFLGVLGASFSSIFVRWSAAPSLVTATWRLGWAVLLLLPSVLFRHREELRAATGRDFLFCALSGLLLAFHFTAWFESLKWTSIASSTVLVSTEVIFSALGFALFLRGTIPRPGVLAIVLAFGGSVALALSDSGGAGALKGDLLAVAAAVFVAAYTLIGQVQRGHQSTTVYTFLTYASCLAALLCMDLFTGTPILGWGLREAAVGLLLAVFCTLLGHSLFSWSLKWLSSAYVSAAKLCEPVFASILGFFLFREAIRPLQALGALIVLAGVFLYTRAETSYASA</sequence>
<comment type="similarity">
    <text evidence="1">Belongs to the EamA transporter family.</text>
</comment>
<dbReference type="PATRIC" id="fig|1297617.4.peg.3150"/>